<dbReference type="SMART" id="SM00248">
    <property type="entry name" value="ANK"/>
    <property type="match status" value="2"/>
</dbReference>
<dbReference type="InterPro" id="IPR036770">
    <property type="entry name" value="Ankyrin_rpt-contain_sf"/>
</dbReference>
<keyword evidence="2" id="KW-0472">Membrane</keyword>
<keyword evidence="3" id="KW-1185">Reference proteome</keyword>
<organism evidence="2 3">
    <name type="scientific">Trema orientale</name>
    <name type="common">Charcoal tree</name>
    <name type="synonym">Celtis orientalis</name>
    <dbReference type="NCBI Taxonomy" id="63057"/>
    <lineage>
        <taxon>Eukaryota</taxon>
        <taxon>Viridiplantae</taxon>
        <taxon>Streptophyta</taxon>
        <taxon>Embryophyta</taxon>
        <taxon>Tracheophyta</taxon>
        <taxon>Spermatophyta</taxon>
        <taxon>Magnoliopsida</taxon>
        <taxon>eudicotyledons</taxon>
        <taxon>Gunneridae</taxon>
        <taxon>Pentapetalae</taxon>
        <taxon>rosids</taxon>
        <taxon>fabids</taxon>
        <taxon>Rosales</taxon>
        <taxon>Cannabaceae</taxon>
        <taxon>Trema</taxon>
    </lineage>
</organism>
<sequence>MNKVFVREILNMCPPLSLHTNAKGETPLHVVARYGHVRIVKALIKHAKSSDRQQMRDFESVVVRDSEATKQMLRMRNKEKDTELHEAVRFRLLEVVWILIKEDPYYSYSLMKKEKLHFILIANKRQCCD</sequence>
<dbReference type="PANTHER" id="PTHR24121:SF22">
    <property type="entry name" value="PROTEIN ACCELERATED CELL DEATH 6-LIKE"/>
    <property type="match status" value="1"/>
</dbReference>
<dbReference type="Proteomes" id="UP000237000">
    <property type="component" value="Unassembled WGS sequence"/>
</dbReference>
<accession>A0A2P5FCY9</accession>
<dbReference type="PANTHER" id="PTHR24121">
    <property type="entry name" value="NO MECHANORECEPTOR POTENTIAL C, ISOFORM D-RELATED"/>
    <property type="match status" value="1"/>
</dbReference>
<dbReference type="InterPro" id="IPR002110">
    <property type="entry name" value="Ankyrin_rpt"/>
</dbReference>
<dbReference type="OrthoDB" id="1847170at2759"/>
<dbReference type="STRING" id="63057.A0A2P5FCY9"/>
<dbReference type="SUPFAM" id="SSF48403">
    <property type="entry name" value="Ankyrin repeat"/>
    <property type="match status" value="1"/>
</dbReference>
<dbReference type="Gene3D" id="1.25.40.20">
    <property type="entry name" value="Ankyrin repeat-containing domain"/>
    <property type="match status" value="1"/>
</dbReference>
<dbReference type="EMBL" id="JXTC01000043">
    <property type="protein sequence ID" value="PON95616.1"/>
    <property type="molecule type" value="Genomic_DNA"/>
</dbReference>
<evidence type="ECO:0000256" key="1">
    <source>
        <dbReference type="PROSITE-ProRule" id="PRU00023"/>
    </source>
</evidence>
<dbReference type="InParanoid" id="A0A2P5FCY9"/>
<keyword evidence="2" id="KW-0812">Transmembrane</keyword>
<gene>
    <name evidence="2" type="ORF">TorRG33x02_084450</name>
</gene>
<reference evidence="3" key="1">
    <citation type="submission" date="2016-06" db="EMBL/GenBank/DDBJ databases">
        <title>Parallel loss of symbiosis genes in relatives of nitrogen-fixing non-legume Parasponia.</title>
        <authorList>
            <person name="Van Velzen R."/>
            <person name="Holmer R."/>
            <person name="Bu F."/>
            <person name="Rutten L."/>
            <person name="Van Zeijl A."/>
            <person name="Liu W."/>
            <person name="Santuari L."/>
            <person name="Cao Q."/>
            <person name="Sharma T."/>
            <person name="Shen D."/>
            <person name="Roswanjaya Y."/>
            <person name="Wardhani T."/>
            <person name="Kalhor M.S."/>
            <person name="Jansen J."/>
            <person name="Van den Hoogen J."/>
            <person name="Gungor B."/>
            <person name="Hartog M."/>
            <person name="Hontelez J."/>
            <person name="Verver J."/>
            <person name="Yang W.-C."/>
            <person name="Schijlen E."/>
            <person name="Repin R."/>
            <person name="Schilthuizen M."/>
            <person name="Schranz E."/>
            <person name="Heidstra R."/>
            <person name="Miyata K."/>
            <person name="Fedorova E."/>
            <person name="Kohlen W."/>
            <person name="Bisseling T."/>
            <person name="Smit S."/>
            <person name="Geurts R."/>
        </authorList>
    </citation>
    <scope>NUCLEOTIDE SEQUENCE [LARGE SCALE GENOMIC DNA]</scope>
    <source>
        <strain evidence="3">cv. RG33-2</strain>
    </source>
</reference>
<evidence type="ECO:0000313" key="2">
    <source>
        <dbReference type="EMBL" id="PON95616.1"/>
    </source>
</evidence>
<dbReference type="PROSITE" id="PS50088">
    <property type="entry name" value="ANK_REPEAT"/>
    <property type="match status" value="1"/>
</dbReference>
<keyword evidence="1" id="KW-0040">ANK repeat</keyword>
<dbReference type="PROSITE" id="PS50297">
    <property type="entry name" value="ANK_REP_REGION"/>
    <property type="match status" value="1"/>
</dbReference>
<protein>
    <submittedName>
        <fullName evidence="2">Transmembrane protein</fullName>
    </submittedName>
</protein>
<dbReference type="Pfam" id="PF12796">
    <property type="entry name" value="Ank_2"/>
    <property type="match status" value="1"/>
</dbReference>
<comment type="caution">
    <text evidence="2">The sequence shown here is derived from an EMBL/GenBank/DDBJ whole genome shotgun (WGS) entry which is preliminary data.</text>
</comment>
<proteinExistence type="predicted"/>
<name>A0A2P5FCY9_TREOI</name>
<feature type="repeat" description="ANK" evidence="1">
    <location>
        <begin position="23"/>
        <end position="55"/>
    </location>
</feature>
<evidence type="ECO:0000313" key="3">
    <source>
        <dbReference type="Proteomes" id="UP000237000"/>
    </source>
</evidence>
<dbReference type="AlphaFoldDB" id="A0A2P5FCY9"/>